<organism evidence="1 2">
    <name type="scientific">Rangifer tarandus platyrhynchus</name>
    <name type="common">Svalbard reindeer</name>
    <dbReference type="NCBI Taxonomy" id="3082113"/>
    <lineage>
        <taxon>Eukaryota</taxon>
        <taxon>Metazoa</taxon>
        <taxon>Chordata</taxon>
        <taxon>Craniata</taxon>
        <taxon>Vertebrata</taxon>
        <taxon>Euteleostomi</taxon>
        <taxon>Mammalia</taxon>
        <taxon>Eutheria</taxon>
        <taxon>Laurasiatheria</taxon>
        <taxon>Artiodactyla</taxon>
        <taxon>Ruminantia</taxon>
        <taxon>Pecora</taxon>
        <taxon>Cervidae</taxon>
        <taxon>Odocoileinae</taxon>
        <taxon>Rangifer</taxon>
    </lineage>
</organism>
<dbReference type="Proteomes" id="UP001162501">
    <property type="component" value="Chromosome 8"/>
</dbReference>
<accession>A0AC60A7I4</accession>
<name>A0AC60A7I4_RANTA</name>
<gene>
    <name evidence="1" type="ORF">MRATA1EN22A_LOCUS27515</name>
</gene>
<proteinExistence type="predicted"/>
<reference evidence="1" key="1">
    <citation type="submission" date="2023-05" db="EMBL/GenBank/DDBJ databases">
        <authorList>
            <consortium name="ELIXIR-Norway"/>
        </authorList>
    </citation>
    <scope>NUCLEOTIDE SEQUENCE</scope>
</reference>
<protein>
    <submittedName>
        <fullName evidence="1">Uncharacterized protein</fullName>
    </submittedName>
</protein>
<dbReference type="EMBL" id="OX596092">
    <property type="protein sequence ID" value="CAN0563401.1"/>
    <property type="molecule type" value="Genomic_DNA"/>
</dbReference>
<sequence length="112" mass="11998">MSVFLIWPFGAVLDPCGYAWAPLLAVSGGCSSSPGLPLPRSTGSRGTDLSAYSTQARESQQVGSRAGLLQYLSHAGLVLPRHVASSQTVDRTQRPLHWQVNSYPLRHQGSPP</sequence>
<reference evidence="1" key="2">
    <citation type="submission" date="2025-03" db="EMBL/GenBank/DDBJ databases">
        <authorList>
            <consortium name="ELIXIR-Norway"/>
            <consortium name="Elixir Norway"/>
        </authorList>
    </citation>
    <scope>NUCLEOTIDE SEQUENCE</scope>
</reference>
<evidence type="ECO:0000313" key="1">
    <source>
        <dbReference type="EMBL" id="CAN0563401.1"/>
    </source>
</evidence>
<evidence type="ECO:0000313" key="2">
    <source>
        <dbReference type="Proteomes" id="UP001162501"/>
    </source>
</evidence>